<proteinExistence type="predicted"/>
<name>A0A6P6MW39_CARAU</name>
<evidence type="ECO:0000256" key="1">
    <source>
        <dbReference type="SAM" id="Phobius"/>
    </source>
</evidence>
<keyword evidence="1" id="KW-0812">Transmembrane</keyword>
<keyword evidence="2" id="KW-1185">Reference proteome</keyword>
<accession>A0A6P6MW39</accession>
<evidence type="ECO:0000313" key="2">
    <source>
        <dbReference type="Proteomes" id="UP000515129"/>
    </source>
</evidence>
<protein>
    <submittedName>
        <fullName evidence="3">Mitochondrial ubiquitin ligase activator of nfkb 1-like</fullName>
    </submittedName>
</protein>
<organism evidence="2 3">
    <name type="scientific">Carassius auratus</name>
    <name type="common">Goldfish</name>
    <dbReference type="NCBI Taxonomy" id="7957"/>
    <lineage>
        <taxon>Eukaryota</taxon>
        <taxon>Metazoa</taxon>
        <taxon>Chordata</taxon>
        <taxon>Craniata</taxon>
        <taxon>Vertebrata</taxon>
        <taxon>Euteleostomi</taxon>
        <taxon>Actinopterygii</taxon>
        <taxon>Neopterygii</taxon>
        <taxon>Teleostei</taxon>
        <taxon>Ostariophysi</taxon>
        <taxon>Cypriniformes</taxon>
        <taxon>Cyprinidae</taxon>
        <taxon>Cyprininae</taxon>
        <taxon>Carassius</taxon>
    </lineage>
</organism>
<sequence>MTKGADISYLMPSQELLHVSLKFVLVQCPFVVQTVKETLNSLSVNKCKRILKEKRVLNHATDHCLTGVGKMVQDINLVCVPAPDIQHFLTLYSILKKQESHLWFCRLLKMMFGLTVCAIFLYMLRRKPRRRVRKFRHIQELFRIMQSVRVQTRLVSEDID</sequence>
<dbReference type="RefSeq" id="XP_026100266.1">
    <property type="nucleotide sequence ID" value="XM_026244481.1"/>
</dbReference>
<dbReference type="AlphaFoldDB" id="A0A6P6MW39"/>
<feature type="transmembrane region" description="Helical" evidence="1">
    <location>
        <begin position="101"/>
        <end position="124"/>
    </location>
</feature>
<dbReference type="KEGG" id="caua:113071117"/>
<keyword evidence="1" id="KW-0472">Membrane</keyword>
<reference evidence="3" key="1">
    <citation type="submission" date="2025-08" db="UniProtKB">
        <authorList>
            <consortium name="RefSeq"/>
        </authorList>
    </citation>
    <scope>IDENTIFICATION</scope>
    <source>
        <strain evidence="3">Wakin</strain>
        <tissue evidence="3">Muscle</tissue>
    </source>
</reference>
<gene>
    <name evidence="3" type="primary">LOC113071117</name>
</gene>
<dbReference type="GeneID" id="113071117"/>
<evidence type="ECO:0000313" key="3">
    <source>
        <dbReference type="RefSeq" id="XP_026100266.1"/>
    </source>
</evidence>
<dbReference type="Proteomes" id="UP000515129">
    <property type="component" value="Unplaced"/>
</dbReference>
<keyword evidence="1" id="KW-1133">Transmembrane helix</keyword>